<proteinExistence type="predicted"/>
<reference evidence="2" key="1">
    <citation type="journal article" date="2014" name="Proc. Natl. Acad. Sci. U.S.A.">
        <title>Extensive sampling of basidiomycete genomes demonstrates inadequacy of the white-rot/brown-rot paradigm for wood decay fungi.</title>
        <authorList>
            <person name="Riley R."/>
            <person name="Salamov A.A."/>
            <person name="Brown D.W."/>
            <person name="Nagy L.G."/>
            <person name="Floudas D."/>
            <person name="Held B.W."/>
            <person name="Levasseur A."/>
            <person name="Lombard V."/>
            <person name="Morin E."/>
            <person name="Otillar R."/>
            <person name="Lindquist E.A."/>
            <person name="Sun H."/>
            <person name="LaButti K.M."/>
            <person name="Schmutz J."/>
            <person name="Jabbour D."/>
            <person name="Luo H."/>
            <person name="Baker S.E."/>
            <person name="Pisabarro A.G."/>
            <person name="Walton J.D."/>
            <person name="Blanchette R.A."/>
            <person name="Henrissat B."/>
            <person name="Martin F."/>
            <person name="Cullen D."/>
            <person name="Hibbett D.S."/>
            <person name="Grigoriev I.V."/>
        </authorList>
    </citation>
    <scope>NUCLEOTIDE SEQUENCE [LARGE SCALE GENOMIC DNA]</scope>
    <source>
        <strain evidence="2">CBS 339.88</strain>
    </source>
</reference>
<accession>A0A067SMW2</accession>
<gene>
    <name evidence="1" type="ORF">GALMADRAFT_143114</name>
</gene>
<dbReference type="EMBL" id="KL142389">
    <property type="protein sequence ID" value="KDR72256.1"/>
    <property type="molecule type" value="Genomic_DNA"/>
</dbReference>
<evidence type="ECO:0008006" key="3">
    <source>
        <dbReference type="Google" id="ProtNLM"/>
    </source>
</evidence>
<protein>
    <recommendedName>
        <fullName evidence="3">F-box domain-containing protein</fullName>
    </recommendedName>
</protein>
<name>A0A067SMW2_GALM3</name>
<dbReference type="Proteomes" id="UP000027222">
    <property type="component" value="Unassembled WGS sequence"/>
</dbReference>
<organism evidence="1 2">
    <name type="scientific">Galerina marginata (strain CBS 339.88)</name>
    <dbReference type="NCBI Taxonomy" id="685588"/>
    <lineage>
        <taxon>Eukaryota</taxon>
        <taxon>Fungi</taxon>
        <taxon>Dikarya</taxon>
        <taxon>Basidiomycota</taxon>
        <taxon>Agaricomycotina</taxon>
        <taxon>Agaricomycetes</taxon>
        <taxon>Agaricomycetidae</taxon>
        <taxon>Agaricales</taxon>
        <taxon>Agaricineae</taxon>
        <taxon>Strophariaceae</taxon>
        <taxon>Galerina</taxon>
    </lineage>
</organism>
<sequence length="454" mass="52038">MLDKLLHKLLGGSDHLKNSVPPFRGLKIYRKLKASHTRWTVRGQQAPSSCWHLPLPFDVLFAIVDAYFDDDAVTILSLRQSCHSLAELCRPFLYRTLTIKSRSSDVVTASERLAALLSKSPDIVDHVRTLRVLDHGKMFEGSRPITPEEEYLCYILTRPYPQLKRLELSLHVVWTLLPSQVQHAFEVAFSNVREIAFDNVRIPVNLFRFFTNLRVLEMRGEASIPLIADHGGSTVSTRKPYCFPEWILIKDDTRSGFIINCLFHEQSALRFSNMKHLQLFISGEHIKLLNGRLDMCSGTLTNLELYIGTWGSLPTVLGLESLIALTSLTLTSDISMMPYGSLGTEGLHRFNWLVTTLASSARPSRLESIKFIIRTRSFSFAKQLPWDNLDALFSPVTEKRWPSLRKFDILHIKESKGNMEGSIEAMVLPMMPVLRQSEVLRFRVSSRWMEFWRM</sequence>
<evidence type="ECO:0000313" key="1">
    <source>
        <dbReference type="EMBL" id="KDR72256.1"/>
    </source>
</evidence>
<keyword evidence="2" id="KW-1185">Reference proteome</keyword>
<evidence type="ECO:0000313" key="2">
    <source>
        <dbReference type="Proteomes" id="UP000027222"/>
    </source>
</evidence>
<dbReference type="HOGENOM" id="CLU_035833_0_0_1"/>
<dbReference type="OrthoDB" id="2904962at2759"/>
<dbReference type="AlphaFoldDB" id="A0A067SMW2"/>